<feature type="domain" description="Transposable element P transposase-like GTP-binding insertion" evidence="1">
    <location>
        <begin position="25"/>
        <end position="96"/>
    </location>
</feature>
<evidence type="ECO:0000313" key="2">
    <source>
        <dbReference type="EMBL" id="KAK9686607.1"/>
    </source>
</evidence>
<gene>
    <name evidence="2" type="ORF">QE152_g37066</name>
</gene>
<dbReference type="EMBL" id="JASPKY010000695">
    <property type="protein sequence ID" value="KAK9686607.1"/>
    <property type="molecule type" value="Genomic_DNA"/>
</dbReference>
<sequence length="104" mass="11711">MVAYTGRILHRSFGKGTKYADMHVLPSKLKKMKVSMCTQVFSHNVAFTIELMARTRCESRDGKTKMAEDAEDTADLCSFLDELFDSMNADTLKEKTGKLLPLIT</sequence>
<evidence type="ECO:0000259" key="1">
    <source>
        <dbReference type="Pfam" id="PF21788"/>
    </source>
</evidence>
<dbReference type="Proteomes" id="UP001458880">
    <property type="component" value="Unassembled WGS sequence"/>
</dbReference>
<proteinExistence type="predicted"/>
<name>A0AAW1IBH5_POPJA</name>
<comment type="caution">
    <text evidence="2">The sequence shown here is derived from an EMBL/GenBank/DDBJ whole genome shotgun (WGS) entry which is preliminary data.</text>
</comment>
<organism evidence="2 3">
    <name type="scientific">Popillia japonica</name>
    <name type="common">Japanese beetle</name>
    <dbReference type="NCBI Taxonomy" id="7064"/>
    <lineage>
        <taxon>Eukaryota</taxon>
        <taxon>Metazoa</taxon>
        <taxon>Ecdysozoa</taxon>
        <taxon>Arthropoda</taxon>
        <taxon>Hexapoda</taxon>
        <taxon>Insecta</taxon>
        <taxon>Pterygota</taxon>
        <taxon>Neoptera</taxon>
        <taxon>Endopterygota</taxon>
        <taxon>Coleoptera</taxon>
        <taxon>Polyphaga</taxon>
        <taxon>Scarabaeiformia</taxon>
        <taxon>Scarabaeidae</taxon>
        <taxon>Rutelinae</taxon>
        <taxon>Popillia</taxon>
    </lineage>
</organism>
<dbReference type="Pfam" id="PF21788">
    <property type="entry name" value="TNP-like_GBD"/>
    <property type="match status" value="1"/>
</dbReference>
<evidence type="ECO:0000313" key="3">
    <source>
        <dbReference type="Proteomes" id="UP001458880"/>
    </source>
</evidence>
<protein>
    <recommendedName>
        <fullName evidence="1">Transposable element P transposase-like GTP-binding insertion domain-containing protein</fullName>
    </recommendedName>
</protein>
<dbReference type="InterPro" id="IPR048366">
    <property type="entry name" value="TNP-like_GBD"/>
</dbReference>
<accession>A0AAW1IBH5</accession>
<keyword evidence="3" id="KW-1185">Reference proteome</keyword>
<dbReference type="AlphaFoldDB" id="A0AAW1IBH5"/>
<reference evidence="2 3" key="1">
    <citation type="journal article" date="2024" name="BMC Genomics">
        <title>De novo assembly and annotation of Popillia japonica's genome with initial clues to its potential as an invasive pest.</title>
        <authorList>
            <person name="Cucini C."/>
            <person name="Boschi S."/>
            <person name="Funari R."/>
            <person name="Cardaioli E."/>
            <person name="Iannotti N."/>
            <person name="Marturano G."/>
            <person name="Paoli F."/>
            <person name="Bruttini M."/>
            <person name="Carapelli A."/>
            <person name="Frati F."/>
            <person name="Nardi F."/>
        </authorList>
    </citation>
    <scope>NUCLEOTIDE SEQUENCE [LARGE SCALE GENOMIC DNA]</scope>
    <source>
        <strain evidence="2">DMR45628</strain>
    </source>
</reference>